<feature type="compositionally biased region" description="Basic residues" evidence="1">
    <location>
        <begin position="248"/>
        <end position="268"/>
    </location>
</feature>
<sequence length="359" mass="42145">MTNLFLYPLEKRFPTHNMMKANVLKGSTNNLQWTIPLTPSKVEKNHYTTSDREYNVSPILEMLSRYRKVKHILRKREPKRFPKHKLKPKKKQLKTDENLPVPHTPPSSPIEIHTPPAPHIDPPQTYPPDEHGRMAPINRPPSTWRESYKEWVKRIKEWFSPNPKPPPNEEGSMDNTGSYEPSTSEDSEKRFPTHNMMKANVLKGSTNNLQWTIPLPPSKVENDHYTTSQRDYNVSPIFEMLSRYPPSRPHKNKRKHKKKRKLKHKKKQPNTENLPISHAPPSPIELPTPPAPHTDPSDEPRRVGPIDRPPSTWRKSYKEWVEWIKRWFNPNLEPPPNEEGSMDNTRSYYQPSSFEESVF</sequence>
<feature type="compositionally biased region" description="Basic and acidic residues" evidence="1">
    <location>
        <begin position="295"/>
        <end position="305"/>
    </location>
</feature>
<dbReference type="EMBL" id="JASCZI010091096">
    <property type="protein sequence ID" value="MED6148947.1"/>
    <property type="molecule type" value="Genomic_DNA"/>
</dbReference>
<feature type="compositionally biased region" description="Pro residues" evidence="1">
    <location>
        <begin position="115"/>
        <end position="126"/>
    </location>
</feature>
<dbReference type="Proteomes" id="UP001341840">
    <property type="component" value="Unassembled WGS sequence"/>
</dbReference>
<protein>
    <submittedName>
        <fullName evidence="2">Uncharacterized protein</fullName>
    </submittedName>
</protein>
<keyword evidence="3" id="KW-1185">Reference proteome</keyword>
<feature type="compositionally biased region" description="Polar residues" evidence="1">
    <location>
        <begin position="173"/>
        <end position="184"/>
    </location>
</feature>
<feature type="region of interest" description="Disordered" evidence="1">
    <location>
        <begin position="158"/>
        <end position="194"/>
    </location>
</feature>
<feature type="region of interest" description="Disordered" evidence="1">
    <location>
        <begin position="213"/>
        <end position="232"/>
    </location>
</feature>
<evidence type="ECO:0000313" key="3">
    <source>
        <dbReference type="Proteomes" id="UP001341840"/>
    </source>
</evidence>
<feature type="compositionally biased region" description="Basic residues" evidence="1">
    <location>
        <begin position="78"/>
        <end position="92"/>
    </location>
</feature>
<feature type="region of interest" description="Disordered" evidence="1">
    <location>
        <begin position="78"/>
        <end position="141"/>
    </location>
</feature>
<feature type="region of interest" description="Disordered" evidence="1">
    <location>
        <begin position="329"/>
        <end position="359"/>
    </location>
</feature>
<reference evidence="2 3" key="1">
    <citation type="journal article" date="2023" name="Plants (Basel)">
        <title>Bridging the Gap: Combining Genomics and Transcriptomics Approaches to Understand Stylosanthes scabra, an Orphan Legume from the Brazilian Caatinga.</title>
        <authorList>
            <person name="Ferreira-Neto J.R.C."/>
            <person name="da Silva M.D."/>
            <person name="Binneck E."/>
            <person name="de Melo N.F."/>
            <person name="da Silva R.H."/>
            <person name="de Melo A.L.T.M."/>
            <person name="Pandolfi V."/>
            <person name="Bustamante F.O."/>
            <person name="Brasileiro-Vidal A.C."/>
            <person name="Benko-Iseppon A.M."/>
        </authorList>
    </citation>
    <scope>NUCLEOTIDE SEQUENCE [LARGE SCALE GENOMIC DNA]</scope>
    <source>
        <tissue evidence="2">Leaves</tissue>
    </source>
</reference>
<feature type="region of interest" description="Disordered" evidence="1">
    <location>
        <begin position="237"/>
        <end position="312"/>
    </location>
</feature>
<name>A0ABU6TK37_9FABA</name>
<feature type="compositionally biased region" description="Pro residues" evidence="1">
    <location>
        <begin position="278"/>
        <end position="293"/>
    </location>
</feature>
<accession>A0ABU6TK37</accession>
<evidence type="ECO:0000313" key="2">
    <source>
        <dbReference type="EMBL" id="MED6148947.1"/>
    </source>
</evidence>
<proteinExistence type="predicted"/>
<organism evidence="2 3">
    <name type="scientific">Stylosanthes scabra</name>
    <dbReference type="NCBI Taxonomy" id="79078"/>
    <lineage>
        <taxon>Eukaryota</taxon>
        <taxon>Viridiplantae</taxon>
        <taxon>Streptophyta</taxon>
        <taxon>Embryophyta</taxon>
        <taxon>Tracheophyta</taxon>
        <taxon>Spermatophyta</taxon>
        <taxon>Magnoliopsida</taxon>
        <taxon>eudicotyledons</taxon>
        <taxon>Gunneridae</taxon>
        <taxon>Pentapetalae</taxon>
        <taxon>rosids</taxon>
        <taxon>fabids</taxon>
        <taxon>Fabales</taxon>
        <taxon>Fabaceae</taxon>
        <taxon>Papilionoideae</taxon>
        <taxon>50 kb inversion clade</taxon>
        <taxon>dalbergioids sensu lato</taxon>
        <taxon>Dalbergieae</taxon>
        <taxon>Pterocarpus clade</taxon>
        <taxon>Stylosanthes</taxon>
    </lineage>
</organism>
<evidence type="ECO:0000256" key="1">
    <source>
        <dbReference type="SAM" id="MobiDB-lite"/>
    </source>
</evidence>
<comment type="caution">
    <text evidence="2">The sequence shown here is derived from an EMBL/GenBank/DDBJ whole genome shotgun (WGS) entry which is preliminary data.</text>
</comment>
<gene>
    <name evidence="2" type="ORF">PIB30_057688</name>
</gene>
<feature type="compositionally biased region" description="Polar residues" evidence="1">
    <location>
        <begin position="342"/>
        <end position="359"/>
    </location>
</feature>